<dbReference type="GO" id="GO:0043159">
    <property type="term" value="C:acrosomal matrix"/>
    <property type="evidence" value="ECO:0007669"/>
    <property type="project" value="UniProtKB-ARBA"/>
</dbReference>
<dbReference type="Bgee" id="ENSOCUG00000023993">
    <property type="expression patterns" value="Expressed in testis and 1 other cell type or tissue"/>
</dbReference>
<name>G1TPZ5_RABIT</name>
<keyword evidence="3" id="KW-0677">Repeat</keyword>
<evidence type="ECO:0000259" key="10">
    <source>
        <dbReference type="PROSITE" id="PS50923"/>
    </source>
</evidence>
<dbReference type="GO" id="GO:0043160">
    <property type="term" value="C:acrosomal lumen"/>
    <property type="evidence" value="ECO:0007669"/>
    <property type="project" value="UniProtKB-SubCell"/>
</dbReference>
<feature type="disulfide bond" evidence="9">
    <location>
        <begin position="270"/>
        <end position="297"/>
    </location>
</feature>
<dbReference type="Pfam" id="PF18453">
    <property type="entry name" value="C4bp_oligo"/>
    <property type="match status" value="1"/>
</dbReference>
<keyword evidence="12" id="KW-1185">Reference proteome</keyword>
<feature type="domain" description="Sushi" evidence="10">
    <location>
        <begin position="300"/>
        <end position="366"/>
    </location>
</feature>
<evidence type="ECO:0000256" key="7">
    <source>
        <dbReference type="ARBA" id="ARBA00060422"/>
    </source>
</evidence>
<evidence type="ECO:0000256" key="1">
    <source>
        <dbReference type="ARBA" id="ARBA00022659"/>
    </source>
</evidence>
<feature type="domain" description="Sushi" evidence="10">
    <location>
        <begin position="240"/>
        <end position="299"/>
    </location>
</feature>
<keyword evidence="4 9" id="KW-1015">Disulfide bond</keyword>
<dbReference type="FunCoup" id="G1TPZ5">
    <property type="interactions" value="35"/>
</dbReference>
<dbReference type="Proteomes" id="UP000001811">
    <property type="component" value="Chromosome 16"/>
</dbReference>
<reference evidence="11 12" key="1">
    <citation type="journal article" date="2011" name="Nature">
        <title>A high-resolution map of human evolutionary constraint using 29 mammals.</title>
        <authorList>
            <person name="Lindblad-Toh K."/>
            <person name="Garber M."/>
            <person name="Zuk O."/>
            <person name="Lin M.F."/>
            <person name="Parker B.J."/>
            <person name="Washietl S."/>
            <person name="Kheradpour P."/>
            <person name="Ernst J."/>
            <person name="Jordan G."/>
            <person name="Mauceli E."/>
            <person name="Ward L.D."/>
            <person name="Lowe C.B."/>
            <person name="Holloway A.K."/>
            <person name="Clamp M."/>
            <person name="Gnerre S."/>
            <person name="Alfoldi J."/>
            <person name="Beal K."/>
            <person name="Chang J."/>
            <person name="Clawson H."/>
            <person name="Cuff J."/>
            <person name="Di Palma F."/>
            <person name="Fitzgerald S."/>
            <person name="Flicek P."/>
            <person name="Guttman M."/>
            <person name="Hubisz M.J."/>
            <person name="Jaffe D.B."/>
            <person name="Jungreis I."/>
            <person name="Kent W.J."/>
            <person name="Kostka D."/>
            <person name="Lara M."/>
            <person name="Martins A.L."/>
            <person name="Massingham T."/>
            <person name="Moltke I."/>
            <person name="Raney B.J."/>
            <person name="Rasmussen M.D."/>
            <person name="Robinson J."/>
            <person name="Stark A."/>
            <person name="Vilella A.J."/>
            <person name="Wen J."/>
            <person name="Xie X."/>
            <person name="Zody M.C."/>
            <person name="Baldwin J."/>
            <person name="Bloom T."/>
            <person name="Chin C.W."/>
            <person name="Heiman D."/>
            <person name="Nicol R."/>
            <person name="Nusbaum C."/>
            <person name="Young S."/>
            <person name="Wilkinson J."/>
            <person name="Worley K.C."/>
            <person name="Kovar C.L."/>
            <person name="Muzny D.M."/>
            <person name="Gibbs R.A."/>
            <person name="Cree A."/>
            <person name="Dihn H.H."/>
            <person name="Fowler G."/>
            <person name="Jhangiani S."/>
            <person name="Joshi V."/>
            <person name="Lee S."/>
            <person name="Lewis L.R."/>
            <person name="Nazareth L.V."/>
            <person name="Okwuonu G."/>
            <person name="Santibanez J."/>
            <person name="Warren W.C."/>
            <person name="Mardis E.R."/>
            <person name="Weinstock G.M."/>
            <person name="Wilson R.K."/>
            <person name="Delehaunty K."/>
            <person name="Dooling D."/>
            <person name="Fronik C."/>
            <person name="Fulton L."/>
            <person name="Fulton B."/>
            <person name="Graves T."/>
            <person name="Minx P."/>
            <person name="Sodergren E."/>
            <person name="Birney E."/>
            <person name="Margulies E.H."/>
            <person name="Herrero J."/>
            <person name="Green E.D."/>
            <person name="Haussler D."/>
            <person name="Siepel A."/>
            <person name="Goldman N."/>
            <person name="Pollard K.S."/>
            <person name="Pedersen J.S."/>
            <person name="Lander E.S."/>
            <person name="Kellis M."/>
        </authorList>
    </citation>
    <scope>NUCLEOTIDE SEQUENCE [LARGE SCALE GENOMIC DNA]</scope>
    <source>
        <strain evidence="11 12">Thorbecke inbred</strain>
    </source>
</reference>
<sequence length="551" mass="61673">MHSPRAPRVFLGKSALHREGGKAAWPLSRLCKVLDPTLFRMTLVAVLLAPVRGDCDPPPIIPFASPINPLYDLSFKPGTTLKYNCHAGYKKINSTWIICNANGEWNYNVFCAKKQCKNPGELINGKVEVKTDFHLGSIIEFRCLRGYILVGSATSRCEVHGKGVSWSDHIPECVIVKCEAPPTISNGKHNGMEAVYTYGSVVTYSCDLHYSLLGQASISCVMENTTTGVWSPNPPTCKKILCYQPQIPNGIFVSGFGSLHTYKDVIVIKCKKGYALRGSSRIHCEANNEWHPSVPTCELNSCIDLPELPFASWEKTAYTSRSPEIFEVGTELKFKCDPGYRAIPAESLTVKCQENLTWSPSKGCERVCCPTPDMEKIIIISDRRDFTGICVYAYGDYVSFMCDKGYYPISPDGRSSCQVDGTWNPKMPKCEPARCLKPYIKNAKLSVDKDEYTEFENITIQCDFGYAVVGPPNIICLENRTWYPEVPKCEWEMAEECEQVMVGRKLLQCLPTPEDVKMALSVYKLSLEIERLEQENTQNMVESSHTSILKA</sequence>
<dbReference type="Gene3D" id="2.20.28.230">
    <property type="match status" value="1"/>
</dbReference>
<comment type="caution">
    <text evidence="9">Lacks conserved residue(s) required for the propagation of feature annotation.</text>
</comment>
<feature type="domain" description="Sushi" evidence="10">
    <location>
        <begin position="176"/>
        <end position="239"/>
    </location>
</feature>
<dbReference type="SUPFAM" id="SSF57535">
    <property type="entry name" value="Complement control module/SCR domain"/>
    <property type="match status" value="7"/>
</dbReference>
<dbReference type="InterPro" id="IPR035976">
    <property type="entry name" value="Sushi/SCR/CCP_sf"/>
</dbReference>
<evidence type="ECO:0000256" key="5">
    <source>
        <dbReference type="ARBA" id="ARBA00023180"/>
    </source>
</evidence>
<dbReference type="InterPro" id="IPR000436">
    <property type="entry name" value="Sushi_SCR_CCP_dom"/>
</dbReference>
<proteinExistence type="predicted"/>
<dbReference type="Gene3D" id="1.20.5.3730">
    <property type="match status" value="1"/>
</dbReference>
<dbReference type="PANTHER" id="PTHR46393">
    <property type="entry name" value="SUSHI DOMAIN-CONTAINING PROTEIN"/>
    <property type="match status" value="1"/>
</dbReference>
<dbReference type="HOGENOM" id="CLU_020107_5_2_1"/>
<organism evidence="11 12">
    <name type="scientific">Oryctolagus cuniculus</name>
    <name type="common">Rabbit</name>
    <dbReference type="NCBI Taxonomy" id="9986"/>
    <lineage>
        <taxon>Eukaryota</taxon>
        <taxon>Metazoa</taxon>
        <taxon>Chordata</taxon>
        <taxon>Craniata</taxon>
        <taxon>Vertebrata</taxon>
        <taxon>Euteleostomi</taxon>
        <taxon>Mammalia</taxon>
        <taxon>Eutheria</taxon>
        <taxon>Euarchontoglires</taxon>
        <taxon>Glires</taxon>
        <taxon>Lagomorpha</taxon>
        <taxon>Leporidae</taxon>
        <taxon>Oryctolagus</taxon>
    </lineage>
</organism>
<dbReference type="InParanoid" id="G1TPZ5"/>
<reference evidence="11" key="2">
    <citation type="submission" date="2025-08" db="UniProtKB">
        <authorList>
            <consortium name="Ensembl"/>
        </authorList>
    </citation>
    <scope>IDENTIFICATION</scope>
    <source>
        <strain evidence="11">Thorbecke</strain>
    </source>
</reference>
<reference evidence="11" key="3">
    <citation type="submission" date="2025-09" db="UniProtKB">
        <authorList>
            <consortium name="Ensembl"/>
        </authorList>
    </citation>
    <scope>IDENTIFICATION</scope>
    <source>
        <strain evidence="11">Thorbecke</strain>
    </source>
</reference>
<accession>G1TPZ5</accession>
<keyword evidence="6" id="KW-0278">Fertilization</keyword>
<dbReference type="STRING" id="9986.ENSOCUP00000019085"/>
<evidence type="ECO:0000256" key="8">
    <source>
        <dbReference type="ARBA" id="ARBA00073990"/>
    </source>
</evidence>
<keyword evidence="5" id="KW-0325">Glycoprotein</keyword>
<dbReference type="PANTHER" id="PTHR46393:SF7">
    <property type="entry name" value="COMPLEMENT C2"/>
    <property type="match status" value="1"/>
</dbReference>
<dbReference type="GeneTree" id="ENSGT00940000154640"/>
<feature type="disulfide bond" evidence="9">
    <location>
        <begin position="462"/>
        <end position="489"/>
    </location>
</feature>
<dbReference type="Pfam" id="PF00084">
    <property type="entry name" value="Sushi"/>
    <property type="match status" value="7"/>
</dbReference>
<dbReference type="eggNOG" id="ENOG502SHRK">
    <property type="taxonomic scope" value="Eukaryota"/>
</dbReference>
<evidence type="ECO:0000256" key="9">
    <source>
        <dbReference type="PROSITE-ProRule" id="PRU00302"/>
    </source>
</evidence>
<dbReference type="Gene3D" id="2.10.70.10">
    <property type="entry name" value="Complement Module, domain 1"/>
    <property type="match status" value="6"/>
</dbReference>
<dbReference type="FunFam" id="2.10.70.10:FF:000115">
    <property type="entry name" value="Zona pellucida sperm-binding protein 3 receptor"/>
    <property type="match status" value="1"/>
</dbReference>
<keyword evidence="1 9" id="KW-0768">Sushi</keyword>
<dbReference type="InterPro" id="IPR040514">
    <property type="entry name" value="C4bp_oligo"/>
</dbReference>
<feature type="domain" description="Sushi" evidence="10">
    <location>
        <begin position="53"/>
        <end position="113"/>
    </location>
</feature>
<feature type="domain" description="Sushi" evidence="10">
    <location>
        <begin position="114"/>
        <end position="175"/>
    </location>
</feature>
<evidence type="ECO:0000256" key="3">
    <source>
        <dbReference type="ARBA" id="ARBA00022737"/>
    </source>
</evidence>
<dbReference type="SMART" id="SM00032">
    <property type="entry name" value="CCP"/>
    <property type="match status" value="7"/>
</dbReference>
<dbReference type="Ensembl" id="ENSOCUT00000026782.2">
    <property type="protein sequence ID" value="ENSOCUP00000019085.2"/>
    <property type="gene ID" value="ENSOCUG00000023993.2"/>
</dbReference>
<keyword evidence="2" id="KW-0732">Signal</keyword>
<evidence type="ECO:0000256" key="6">
    <source>
        <dbReference type="ARBA" id="ARBA00023279"/>
    </source>
</evidence>
<evidence type="ECO:0000256" key="2">
    <source>
        <dbReference type="ARBA" id="ARBA00022729"/>
    </source>
</evidence>
<feature type="domain" description="Sushi" evidence="10">
    <location>
        <begin position="367"/>
        <end position="432"/>
    </location>
</feature>
<dbReference type="GO" id="GO:0007338">
    <property type="term" value="P:single fertilization"/>
    <property type="evidence" value="ECO:0007669"/>
    <property type="project" value="UniProtKB-KW"/>
</dbReference>
<protein>
    <recommendedName>
        <fullName evidence="8">Zona pellucida sperm-binding protein 3 receptor</fullName>
    </recommendedName>
</protein>
<dbReference type="FunFam" id="2.10.70.10:FF:000055">
    <property type="entry name" value="Complement decay-accelerating factor, GPI-anchored"/>
    <property type="match status" value="1"/>
</dbReference>
<feature type="domain" description="Sushi" evidence="10">
    <location>
        <begin position="433"/>
        <end position="491"/>
    </location>
</feature>
<dbReference type="EMBL" id="AAGW02025419">
    <property type="status" value="NOT_ANNOTATED_CDS"/>
    <property type="molecule type" value="Genomic_DNA"/>
</dbReference>
<dbReference type="CDD" id="cd00033">
    <property type="entry name" value="CCP"/>
    <property type="match status" value="7"/>
</dbReference>
<evidence type="ECO:0000313" key="11">
    <source>
        <dbReference type="Ensembl" id="ENSOCUP00000019085.2"/>
    </source>
</evidence>
<evidence type="ECO:0000313" key="12">
    <source>
        <dbReference type="Proteomes" id="UP000001811"/>
    </source>
</evidence>
<comment type="subcellular location">
    <subcellularLocation>
        <location evidence="7">Cytoplasmic vesicle</location>
        <location evidence="7">Secretory vesicle</location>
        <location evidence="7">Acrosome lumen</location>
    </subcellularLocation>
</comment>
<dbReference type="SMR" id="G1TPZ5"/>
<evidence type="ECO:0000256" key="4">
    <source>
        <dbReference type="ARBA" id="ARBA00023157"/>
    </source>
</evidence>
<dbReference type="PROSITE" id="PS50923">
    <property type="entry name" value="SUSHI"/>
    <property type="match status" value="7"/>
</dbReference>
<dbReference type="FunFam" id="2.10.70.10:FF:000014">
    <property type="entry name" value="Membrane cofactor protein"/>
    <property type="match status" value="2"/>
</dbReference>
<dbReference type="AlphaFoldDB" id="G1TPZ5"/>